<dbReference type="GeneID" id="33565289"/>
<dbReference type="InterPro" id="IPR009057">
    <property type="entry name" value="Homeodomain-like_sf"/>
</dbReference>
<accession>A0A1Y2GUE0</accession>
<keyword evidence="2" id="KW-1185">Reference proteome</keyword>
<proteinExistence type="predicted"/>
<organism evidence="1 2">
    <name type="scientific">Lobosporangium transversale</name>
    <dbReference type="NCBI Taxonomy" id="64571"/>
    <lineage>
        <taxon>Eukaryota</taxon>
        <taxon>Fungi</taxon>
        <taxon>Fungi incertae sedis</taxon>
        <taxon>Mucoromycota</taxon>
        <taxon>Mortierellomycotina</taxon>
        <taxon>Mortierellomycetes</taxon>
        <taxon>Mortierellales</taxon>
        <taxon>Mortierellaceae</taxon>
        <taxon>Lobosporangium</taxon>
    </lineage>
</organism>
<dbReference type="SUPFAM" id="SSF46689">
    <property type="entry name" value="Homeodomain-like"/>
    <property type="match status" value="1"/>
</dbReference>
<dbReference type="InParanoid" id="A0A1Y2GUE0"/>
<sequence>MTYAETVRRFGFPYTSVRSIAQTFEEEGRMEQKERGGNHHSTLQDKHIAWLKGRLDENPDPTVISLQVPSMRLFASIRLCP</sequence>
<name>A0A1Y2GUE0_9FUNG</name>
<gene>
    <name evidence="1" type="ORF">BCR41DRAFT_349317</name>
</gene>
<dbReference type="AlphaFoldDB" id="A0A1Y2GUE0"/>
<reference evidence="1 2" key="1">
    <citation type="submission" date="2016-07" db="EMBL/GenBank/DDBJ databases">
        <title>Pervasive Adenine N6-methylation of Active Genes in Fungi.</title>
        <authorList>
            <consortium name="DOE Joint Genome Institute"/>
            <person name="Mondo S.J."/>
            <person name="Dannebaum R.O."/>
            <person name="Kuo R.C."/>
            <person name="Labutti K."/>
            <person name="Haridas S."/>
            <person name="Kuo A."/>
            <person name="Salamov A."/>
            <person name="Ahrendt S.R."/>
            <person name="Lipzen A."/>
            <person name="Sullivan W."/>
            <person name="Andreopoulos W.B."/>
            <person name="Clum A."/>
            <person name="Lindquist E."/>
            <person name="Daum C."/>
            <person name="Ramamoorthy G.K."/>
            <person name="Gryganskyi A."/>
            <person name="Culley D."/>
            <person name="Magnuson J.K."/>
            <person name="James T.Y."/>
            <person name="O'Malley M.A."/>
            <person name="Stajich J.E."/>
            <person name="Spatafora J.W."/>
            <person name="Visel A."/>
            <person name="Grigoriev I.V."/>
        </authorList>
    </citation>
    <scope>NUCLEOTIDE SEQUENCE [LARGE SCALE GENOMIC DNA]</scope>
    <source>
        <strain evidence="1 2">NRRL 3116</strain>
    </source>
</reference>
<evidence type="ECO:0000313" key="1">
    <source>
        <dbReference type="EMBL" id="ORZ23859.1"/>
    </source>
</evidence>
<comment type="caution">
    <text evidence="1">The sequence shown here is derived from an EMBL/GenBank/DDBJ whole genome shotgun (WGS) entry which is preliminary data.</text>
</comment>
<dbReference type="Proteomes" id="UP000193648">
    <property type="component" value="Unassembled WGS sequence"/>
</dbReference>
<dbReference type="RefSeq" id="XP_021883673.1">
    <property type="nucleotide sequence ID" value="XM_022023445.1"/>
</dbReference>
<evidence type="ECO:0000313" key="2">
    <source>
        <dbReference type="Proteomes" id="UP000193648"/>
    </source>
</evidence>
<protein>
    <submittedName>
        <fullName evidence="1">Uncharacterized protein</fullName>
    </submittedName>
</protein>
<dbReference type="EMBL" id="MCFF01000009">
    <property type="protein sequence ID" value="ORZ23859.1"/>
    <property type="molecule type" value="Genomic_DNA"/>
</dbReference>
<dbReference type="OrthoDB" id="2423579at2759"/>